<feature type="compositionally biased region" description="Basic and acidic residues" evidence="1">
    <location>
        <begin position="178"/>
        <end position="191"/>
    </location>
</feature>
<keyword evidence="4" id="KW-1185">Reference proteome</keyword>
<evidence type="ECO:0000313" key="3">
    <source>
        <dbReference type="EMBL" id="VDI45555.1"/>
    </source>
</evidence>
<evidence type="ECO:0000256" key="1">
    <source>
        <dbReference type="SAM" id="MobiDB-lite"/>
    </source>
</evidence>
<sequence>MTGTATYPGSDDMTLPWDQDVITEKEQLDKSNEDSLSREIIGYYTLTLMIVVPGICLSLFFYTHKIVPKKRKTTFVIPPDLKILQNGQGFQVDESLYDNIDDTYMLGCIEQTETSTDHLDVLGGSNNRGSFENISFFGDSQNGRNQDPLNQPVIGISPTNINITQATVHNTESIVPGNKKDNSEHEHRLQEIDESEKDPLCLQCEYDIASVDGRLAVPKRYLSNITERISLSYNNLNIAYITLNSTGNNMPDFHYMRKAKSESNIV</sequence>
<dbReference type="OrthoDB" id="6208036at2759"/>
<reference evidence="3" key="1">
    <citation type="submission" date="2018-11" db="EMBL/GenBank/DDBJ databases">
        <authorList>
            <person name="Alioto T."/>
            <person name="Alioto T."/>
        </authorList>
    </citation>
    <scope>NUCLEOTIDE SEQUENCE</scope>
</reference>
<protein>
    <submittedName>
        <fullName evidence="3">Uncharacterized protein</fullName>
    </submittedName>
</protein>
<dbReference type="AlphaFoldDB" id="A0A8B6F709"/>
<keyword evidence="2" id="KW-0812">Transmembrane</keyword>
<organism evidence="3 4">
    <name type="scientific">Mytilus galloprovincialis</name>
    <name type="common">Mediterranean mussel</name>
    <dbReference type="NCBI Taxonomy" id="29158"/>
    <lineage>
        <taxon>Eukaryota</taxon>
        <taxon>Metazoa</taxon>
        <taxon>Spiralia</taxon>
        <taxon>Lophotrochozoa</taxon>
        <taxon>Mollusca</taxon>
        <taxon>Bivalvia</taxon>
        <taxon>Autobranchia</taxon>
        <taxon>Pteriomorphia</taxon>
        <taxon>Mytilida</taxon>
        <taxon>Mytiloidea</taxon>
        <taxon>Mytilidae</taxon>
        <taxon>Mytilinae</taxon>
        <taxon>Mytilus</taxon>
    </lineage>
</organism>
<comment type="caution">
    <text evidence="3">The sequence shown here is derived from an EMBL/GenBank/DDBJ whole genome shotgun (WGS) entry which is preliminary data.</text>
</comment>
<accession>A0A8B6F709</accession>
<proteinExistence type="predicted"/>
<dbReference type="EMBL" id="UYJE01006376">
    <property type="protein sequence ID" value="VDI45555.1"/>
    <property type="molecule type" value="Genomic_DNA"/>
</dbReference>
<gene>
    <name evidence="3" type="ORF">MGAL_10B073507</name>
</gene>
<feature type="transmembrane region" description="Helical" evidence="2">
    <location>
        <begin position="41"/>
        <end position="62"/>
    </location>
</feature>
<evidence type="ECO:0000313" key="4">
    <source>
        <dbReference type="Proteomes" id="UP000596742"/>
    </source>
</evidence>
<dbReference type="Proteomes" id="UP000596742">
    <property type="component" value="Unassembled WGS sequence"/>
</dbReference>
<keyword evidence="2" id="KW-0472">Membrane</keyword>
<keyword evidence="2" id="KW-1133">Transmembrane helix</keyword>
<name>A0A8B6F709_MYTGA</name>
<evidence type="ECO:0000256" key="2">
    <source>
        <dbReference type="SAM" id="Phobius"/>
    </source>
</evidence>
<feature type="region of interest" description="Disordered" evidence="1">
    <location>
        <begin position="173"/>
        <end position="194"/>
    </location>
</feature>